<dbReference type="EMBL" id="JSWE01000026">
    <property type="protein sequence ID" value="KIE06222.1"/>
    <property type="molecule type" value="Genomic_DNA"/>
</dbReference>
<dbReference type="InterPro" id="IPR008893">
    <property type="entry name" value="WGR_domain"/>
</dbReference>
<dbReference type="CDD" id="cd07996">
    <property type="entry name" value="WGR_MMR_like"/>
    <property type="match status" value="1"/>
</dbReference>
<evidence type="ECO:0000313" key="2">
    <source>
        <dbReference type="EMBL" id="KIE06222.1"/>
    </source>
</evidence>
<name>A0A0C1MVH8_9RICK</name>
<proteinExistence type="predicted"/>
<reference evidence="2 3" key="1">
    <citation type="submission" date="2014-11" db="EMBL/GenBank/DDBJ databases">
        <title>A Rickettsiales Symbiont of Amoebae With Ancient Features.</title>
        <authorList>
            <person name="Schulz F."/>
            <person name="Martijn J."/>
            <person name="Wascher F."/>
            <person name="Kostanjsek R."/>
            <person name="Ettema T.J."/>
            <person name="Horn M."/>
        </authorList>
    </citation>
    <scope>NUCLEOTIDE SEQUENCE [LARGE SCALE GENOMIC DNA]</scope>
    <source>
        <strain evidence="2 3">UWC36</strain>
    </source>
</reference>
<sequence>MKLDLRIWKWRSDSMYYTVRLQQNLFNEWTIIKSWGGLQNNLGNLTIQTFNHMDDATKEIENIGKRRVSRHYKTV</sequence>
<accession>A0A0C1MVH8</accession>
<dbReference type="InterPro" id="IPR049809">
    <property type="entry name" value="YehF/YfeS-like_WGR"/>
</dbReference>
<protein>
    <recommendedName>
        <fullName evidence="1">WGR domain-containing protein</fullName>
    </recommendedName>
</protein>
<organism evidence="2 3">
    <name type="scientific">Candidatus Jidaibacter acanthamoebae</name>
    <dbReference type="NCBI Taxonomy" id="86105"/>
    <lineage>
        <taxon>Bacteria</taxon>
        <taxon>Pseudomonadati</taxon>
        <taxon>Pseudomonadota</taxon>
        <taxon>Alphaproteobacteria</taxon>
        <taxon>Rickettsiales</taxon>
        <taxon>Candidatus Midichloriaceae</taxon>
        <taxon>Candidatus Jidaibacter</taxon>
    </lineage>
</organism>
<evidence type="ECO:0000313" key="3">
    <source>
        <dbReference type="Proteomes" id="UP000031258"/>
    </source>
</evidence>
<keyword evidence="3" id="KW-1185">Reference proteome</keyword>
<gene>
    <name evidence="2" type="ORF">NF27_BA00050</name>
</gene>
<evidence type="ECO:0000259" key="1">
    <source>
        <dbReference type="Pfam" id="PF05406"/>
    </source>
</evidence>
<dbReference type="Pfam" id="PF05406">
    <property type="entry name" value="WGR"/>
    <property type="match status" value="1"/>
</dbReference>
<dbReference type="STRING" id="86105.NF27_BA00050"/>
<dbReference type="AlphaFoldDB" id="A0A0C1MVH8"/>
<dbReference type="InterPro" id="IPR036930">
    <property type="entry name" value="WGR_dom_sf"/>
</dbReference>
<dbReference type="Proteomes" id="UP000031258">
    <property type="component" value="Unassembled WGS sequence"/>
</dbReference>
<dbReference type="SUPFAM" id="SSF142921">
    <property type="entry name" value="WGR domain-like"/>
    <property type="match status" value="1"/>
</dbReference>
<comment type="caution">
    <text evidence="2">The sequence shown here is derived from an EMBL/GenBank/DDBJ whole genome shotgun (WGS) entry which is preliminary data.</text>
</comment>
<feature type="domain" description="WGR" evidence="1">
    <location>
        <begin position="14"/>
        <end position="73"/>
    </location>
</feature>